<keyword evidence="11" id="KW-1133">Transmembrane helix</keyword>
<evidence type="ECO:0000256" key="5">
    <source>
        <dbReference type="ARBA" id="ARBA00022857"/>
    </source>
</evidence>
<keyword evidence="14" id="KW-1185">Reference proteome</keyword>
<name>A0A4Z2B702_9TELE</name>
<comment type="pathway">
    <text evidence="2">Nucleotide-sugar biosynthesis; GDP-L-fucose biosynthesis via de novo pathway; GDP-L-fucose from GDP-alpha-D-mannose: step 1/2.</text>
</comment>
<dbReference type="Gene3D" id="3.40.50.720">
    <property type="entry name" value="NAD(P)-binding Rossmann-like Domain"/>
    <property type="match status" value="1"/>
</dbReference>
<dbReference type="InterPro" id="IPR016040">
    <property type="entry name" value="NAD(P)-bd_dom"/>
</dbReference>
<dbReference type="UniPathway" id="UPA00128">
    <property type="reaction ID" value="UER00190"/>
</dbReference>
<evidence type="ECO:0000259" key="12">
    <source>
        <dbReference type="Pfam" id="PF16363"/>
    </source>
</evidence>
<feature type="transmembrane region" description="Helical" evidence="11">
    <location>
        <begin position="220"/>
        <end position="241"/>
    </location>
</feature>
<evidence type="ECO:0000313" key="14">
    <source>
        <dbReference type="Proteomes" id="UP000516260"/>
    </source>
</evidence>
<comment type="caution">
    <text evidence="13">The sequence shown here is derived from an EMBL/GenBank/DDBJ whole genome shotgun (WGS) entry which is preliminary data.</text>
</comment>
<comment type="function">
    <text evidence="9">Catalyzes the conversion of GDP-D-mannose to GDP-4-dehydro-6-deoxy-D-mannose.</text>
</comment>
<dbReference type="AlphaFoldDB" id="A0A4Z2B702"/>
<keyword evidence="11" id="KW-0472">Membrane</keyword>
<accession>A0A4Z2B702</accession>
<dbReference type="PANTHER" id="PTHR43715">
    <property type="entry name" value="GDP-MANNOSE 4,6-DEHYDRATASE"/>
    <property type="match status" value="1"/>
</dbReference>
<evidence type="ECO:0000256" key="4">
    <source>
        <dbReference type="ARBA" id="ARBA00011989"/>
    </source>
</evidence>
<dbReference type="EMBL" id="SWLE01000019">
    <property type="protein sequence ID" value="TNM88161.1"/>
    <property type="molecule type" value="Genomic_DNA"/>
</dbReference>
<evidence type="ECO:0000256" key="1">
    <source>
        <dbReference type="ARBA" id="ARBA00001937"/>
    </source>
</evidence>
<evidence type="ECO:0000256" key="9">
    <source>
        <dbReference type="ARBA" id="ARBA00059383"/>
    </source>
</evidence>
<feature type="domain" description="NAD(P)-binding" evidence="12">
    <location>
        <begin position="239"/>
        <end position="408"/>
    </location>
</feature>
<dbReference type="FunFam" id="3.40.50.720:FF:001053">
    <property type="entry name" value="GDP-mannose 4,6 dehydratase"/>
    <property type="match status" value="1"/>
</dbReference>
<comment type="similarity">
    <text evidence="3">Belongs to the NAD(P)-dependent epimerase/dehydratase family. GDP-mannose 4,6-dehydratase subfamily.</text>
</comment>
<protein>
    <recommendedName>
        <fullName evidence="10">GDP-mannose 4,6 dehydratase</fullName>
        <ecNumber evidence="4">4.2.1.47</ecNumber>
    </recommendedName>
    <alternativeName>
        <fullName evidence="7">GDP-D-mannose dehydratase</fullName>
    </alternativeName>
</protein>
<evidence type="ECO:0000256" key="3">
    <source>
        <dbReference type="ARBA" id="ARBA00009263"/>
    </source>
</evidence>
<dbReference type="Proteomes" id="UP000516260">
    <property type="component" value="Chromosome 6"/>
</dbReference>
<dbReference type="Gene3D" id="3.90.25.10">
    <property type="entry name" value="UDP-galactose 4-epimerase, domain 1"/>
    <property type="match status" value="2"/>
</dbReference>
<gene>
    <name evidence="13" type="ORF">fugu_006382</name>
</gene>
<evidence type="ECO:0000313" key="13">
    <source>
        <dbReference type="EMBL" id="TNM88161.1"/>
    </source>
</evidence>
<dbReference type="GO" id="GO:0008446">
    <property type="term" value="F:GDP-mannose 4,6-dehydratase activity"/>
    <property type="evidence" value="ECO:0007669"/>
    <property type="project" value="UniProtKB-EC"/>
</dbReference>
<proteinExistence type="inferred from homology"/>
<evidence type="ECO:0000256" key="2">
    <source>
        <dbReference type="ARBA" id="ARBA00004912"/>
    </source>
</evidence>
<dbReference type="GO" id="GO:0042351">
    <property type="term" value="P:'de novo' GDP-L-fucose biosynthetic process"/>
    <property type="evidence" value="ECO:0007669"/>
    <property type="project" value="UniProtKB-UniPathway"/>
</dbReference>
<organism evidence="13 14">
    <name type="scientific">Takifugu bimaculatus</name>
    <dbReference type="NCBI Taxonomy" id="433685"/>
    <lineage>
        <taxon>Eukaryota</taxon>
        <taxon>Metazoa</taxon>
        <taxon>Chordata</taxon>
        <taxon>Craniata</taxon>
        <taxon>Vertebrata</taxon>
        <taxon>Euteleostomi</taxon>
        <taxon>Actinopterygii</taxon>
        <taxon>Neopterygii</taxon>
        <taxon>Teleostei</taxon>
        <taxon>Neoteleostei</taxon>
        <taxon>Acanthomorphata</taxon>
        <taxon>Eupercaria</taxon>
        <taxon>Tetraodontiformes</taxon>
        <taxon>Tetradontoidea</taxon>
        <taxon>Tetraodontidae</taxon>
        <taxon>Takifugu</taxon>
    </lineage>
</organism>
<dbReference type="PANTHER" id="PTHR43715:SF1">
    <property type="entry name" value="GDP-MANNOSE 4,6 DEHYDRATASE"/>
    <property type="match status" value="1"/>
</dbReference>
<dbReference type="HAMAP" id="MF_00955">
    <property type="entry name" value="GDP_Man_dehydratase"/>
    <property type="match status" value="1"/>
</dbReference>
<sequence>MAQCGGNAGTSNAVNGGQQRRKVALITGITGQDGSYLAELLLSKGYEVHGIIRRSSSFNTGRIEHLYKNPQTHSEGNMKLHYGDLTDSMCLMKIISETRPSEIYNLAAQSHVKVSFDLAEYTANVDGVGTLRLLDAIKTCNMTDSVRFYQASTSELYGKVQEIPQRETTIFYPRSPYALSSSVSDQSEAVWEVHTIGLIRLREAEAAVVCSLTYVGDTSLSSGILLIIGVLLSSMLTGFVVNFREAYNMFAVNGILFNHESPRRGENFVTRKISRSVAKIHLGQLECFSLGNLDSKRDWGHARDYVEAMWLMMQQDKPDDFVVATGEVHSVRDFVEEAFKHVGKNIVWEGKDQMEIGRCKETGVVHVRVDPKFFRPTEVEFLQGDNSKAQRVLGWKPKVTFEELVKEMVDMDLELMKKNPNA</sequence>
<comment type="catalytic activity">
    <reaction evidence="8">
        <text>GDP-alpha-D-mannose = GDP-4-dehydro-alpha-D-rhamnose + H2O</text>
        <dbReference type="Rhea" id="RHEA:23820"/>
        <dbReference type="ChEBI" id="CHEBI:15377"/>
        <dbReference type="ChEBI" id="CHEBI:57527"/>
        <dbReference type="ChEBI" id="CHEBI:57964"/>
        <dbReference type="EC" id="4.2.1.47"/>
    </reaction>
    <physiologicalReaction direction="left-to-right" evidence="8">
        <dbReference type="Rhea" id="RHEA:23821"/>
    </physiologicalReaction>
</comment>
<reference evidence="13 14" key="1">
    <citation type="submission" date="2019-04" db="EMBL/GenBank/DDBJ databases">
        <title>The sequence and de novo assembly of Takifugu bimaculatus genome using PacBio and Hi-C technologies.</title>
        <authorList>
            <person name="Xu P."/>
            <person name="Liu B."/>
            <person name="Zhou Z."/>
        </authorList>
    </citation>
    <scope>NUCLEOTIDE SEQUENCE [LARGE SCALE GENOMIC DNA]</scope>
    <source>
        <strain evidence="13">TB-2018</strain>
        <tissue evidence="13">Muscle</tissue>
    </source>
</reference>
<dbReference type="InterPro" id="IPR036291">
    <property type="entry name" value="NAD(P)-bd_dom_sf"/>
</dbReference>
<dbReference type="SUPFAM" id="SSF51735">
    <property type="entry name" value="NAD(P)-binding Rossmann-fold domains"/>
    <property type="match status" value="1"/>
</dbReference>
<comment type="cofactor">
    <cofactor evidence="1">
        <name>NADP(+)</name>
        <dbReference type="ChEBI" id="CHEBI:58349"/>
    </cofactor>
</comment>
<dbReference type="EC" id="4.2.1.47" evidence="4"/>
<dbReference type="Pfam" id="PF16363">
    <property type="entry name" value="GDP_Man_Dehyd"/>
    <property type="match status" value="2"/>
</dbReference>
<evidence type="ECO:0000256" key="8">
    <source>
        <dbReference type="ARBA" id="ARBA00050823"/>
    </source>
</evidence>
<keyword evidence="5" id="KW-0521">NADP</keyword>
<evidence type="ECO:0000256" key="7">
    <source>
        <dbReference type="ARBA" id="ARBA00031085"/>
    </source>
</evidence>
<keyword evidence="6" id="KW-0456">Lyase</keyword>
<dbReference type="CDD" id="cd05260">
    <property type="entry name" value="GDP_MD_SDR_e"/>
    <property type="match status" value="1"/>
</dbReference>
<keyword evidence="11" id="KW-0812">Transmembrane</keyword>
<evidence type="ECO:0000256" key="6">
    <source>
        <dbReference type="ARBA" id="ARBA00023239"/>
    </source>
</evidence>
<evidence type="ECO:0000256" key="10">
    <source>
        <dbReference type="ARBA" id="ARBA00071431"/>
    </source>
</evidence>
<evidence type="ECO:0000256" key="11">
    <source>
        <dbReference type="SAM" id="Phobius"/>
    </source>
</evidence>
<feature type="domain" description="NAD(P)-binding" evidence="12">
    <location>
        <begin position="25"/>
        <end position="186"/>
    </location>
</feature>
<dbReference type="InterPro" id="IPR006368">
    <property type="entry name" value="GDP_Man_deHydtase"/>
</dbReference>